<evidence type="ECO:0000256" key="1">
    <source>
        <dbReference type="SAM" id="MobiDB-lite"/>
    </source>
</evidence>
<proteinExistence type="predicted"/>
<feature type="compositionally biased region" description="Basic and acidic residues" evidence="1">
    <location>
        <begin position="129"/>
        <end position="142"/>
    </location>
</feature>
<organism evidence="2 3">
    <name type="scientific">Letharia lupina</name>
    <dbReference type="NCBI Taxonomy" id="560253"/>
    <lineage>
        <taxon>Eukaryota</taxon>
        <taxon>Fungi</taxon>
        <taxon>Dikarya</taxon>
        <taxon>Ascomycota</taxon>
        <taxon>Pezizomycotina</taxon>
        <taxon>Lecanoromycetes</taxon>
        <taxon>OSLEUM clade</taxon>
        <taxon>Lecanoromycetidae</taxon>
        <taxon>Lecanorales</taxon>
        <taxon>Lecanorineae</taxon>
        <taxon>Parmeliaceae</taxon>
        <taxon>Letharia</taxon>
    </lineage>
</organism>
<gene>
    <name evidence="2" type="ORF">HO133_006182</name>
</gene>
<evidence type="ECO:0000313" key="3">
    <source>
        <dbReference type="Proteomes" id="UP000593566"/>
    </source>
</evidence>
<protein>
    <submittedName>
        <fullName evidence="2">Uncharacterized protein</fullName>
    </submittedName>
</protein>
<feature type="compositionally biased region" description="Polar residues" evidence="1">
    <location>
        <begin position="78"/>
        <end position="108"/>
    </location>
</feature>
<evidence type="ECO:0000313" key="2">
    <source>
        <dbReference type="EMBL" id="KAF6218221.1"/>
    </source>
</evidence>
<comment type="caution">
    <text evidence="2">The sequence shown here is derived from an EMBL/GenBank/DDBJ whole genome shotgun (WGS) entry which is preliminary data.</text>
</comment>
<dbReference type="AlphaFoldDB" id="A0A8H6C7Q9"/>
<feature type="region of interest" description="Disordered" evidence="1">
    <location>
        <begin position="209"/>
        <end position="234"/>
    </location>
</feature>
<dbReference type="EMBL" id="JACCJB010000023">
    <property type="protein sequence ID" value="KAF6218221.1"/>
    <property type="molecule type" value="Genomic_DNA"/>
</dbReference>
<dbReference type="GeneID" id="59334584"/>
<reference evidence="2 3" key="1">
    <citation type="journal article" date="2020" name="Genomics">
        <title>Complete, high-quality genomes from long-read metagenomic sequencing of two wolf lichen thalli reveals enigmatic genome architecture.</title>
        <authorList>
            <person name="McKenzie S.K."/>
            <person name="Walston R.F."/>
            <person name="Allen J.L."/>
        </authorList>
    </citation>
    <scope>NUCLEOTIDE SEQUENCE [LARGE SCALE GENOMIC DNA]</scope>
    <source>
        <strain evidence="2">WasteWater1</strain>
    </source>
</reference>
<dbReference type="Proteomes" id="UP000593566">
    <property type="component" value="Unassembled WGS sequence"/>
</dbReference>
<keyword evidence="3" id="KW-1185">Reference proteome</keyword>
<feature type="region of interest" description="Disordered" evidence="1">
    <location>
        <begin position="41"/>
        <end position="162"/>
    </location>
</feature>
<feature type="compositionally biased region" description="Basic and acidic residues" evidence="1">
    <location>
        <begin position="1"/>
        <end position="13"/>
    </location>
</feature>
<name>A0A8H6C7Q9_9LECA</name>
<accession>A0A8H6C7Q9</accession>
<dbReference type="RefSeq" id="XP_037147656.1">
    <property type="nucleotide sequence ID" value="XM_037297082.1"/>
</dbReference>
<feature type="compositionally biased region" description="Low complexity" evidence="1">
    <location>
        <begin position="56"/>
        <end position="75"/>
    </location>
</feature>
<feature type="region of interest" description="Disordered" evidence="1">
    <location>
        <begin position="1"/>
        <end position="22"/>
    </location>
</feature>
<sequence length="234" mass="26247">MLRNWETEQHGVLEEGPDYWSSQANKHWQGKMWILVKELGKRKKQELEGETEEAMLSSPLQSLSPPPSNGSVPGVAQNPKTNTAVSDESPEISTRPSEVQAGPSQRPLQPTPEHEPDYLSTLTKGQKRTRTEVEGHEEEAERISNTPTEAGACTYHQEHKRPRKEIVKEFQNQGNGGTETKCPVTKGSVGSAHVVVEVTIKKFNIISRDRHHGNYREQTLPRQEETLPKKVSTS</sequence>